<keyword evidence="2" id="KW-0067">ATP-binding</keyword>
<dbReference type="SUPFAM" id="SSF52540">
    <property type="entry name" value="P-loop containing nucleoside triphosphate hydrolases"/>
    <property type="match status" value="1"/>
</dbReference>
<reference evidence="4 5" key="1">
    <citation type="journal article" date="2020" name="Int. J. Syst. Evol. Microbiol.">
        <title>Sulfuracidifex tepidarius gen. nov., sp. nov. and transfer of Sulfolobus metallicus Huber and Stetter 1992 to the genus Sulfuracidifex as Sulfuracidifex metallicus comb. nov.</title>
        <authorList>
            <person name="Itoh T."/>
            <person name="Miura T."/>
            <person name="Sakai H.D."/>
            <person name="Kato S."/>
            <person name="Ohkuma M."/>
            <person name="Takashina T."/>
        </authorList>
    </citation>
    <scope>NUCLEOTIDE SEQUENCE [LARGE SCALE GENOMIC DNA]</scope>
    <source>
        <strain evidence="4 5">IC-006</strain>
    </source>
</reference>
<organism evidence="4 5">
    <name type="scientific">Sulfuracidifex tepidarius</name>
    <dbReference type="NCBI Taxonomy" id="1294262"/>
    <lineage>
        <taxon>Archaea</taxon>
        <taxon>Thermoproteota</taxon>
        <taxon>Thermoprotei</taxon>
        <taxon>Sulfolobales</taxon>
        <taxon>Sulfolobaceae</taxon>
        <taxon>Sulfuracidifex</taxon>
    </lineage>
</organism>
<dbReference type="GO" id="GO:0009898">
    <property type="term" value="C:cytoplasmic side of plasma membrane"/>
    <property type="evidence" value="ECO:0007669"/>
    <property type="project" value="TreeGrafter"/>
</dbReference>
<gene>
    <name evidence="4" type="ORF">IC006_0224</name>
</gene>
<evidence type="ECO:0000256" key="1">
    <source>
        <dbReference type="ARBA" id="ARBA00022741"/>
    </source>
</evidence>
<dbReference type="Proteomes" id="UP000322983">
    <property type="component" value="Chromosome"/>
</dbReference>
<dbReference type="PANTHER" id="PTHR43384">
    <property type="entry name" value="SEPTUM SITE-DETERMINING PROTEIN MIND HOMOLOG, CHLOROPLASTIC-RELATED"/>
    <property type="match status" value="1"/>
</dbReference>
<dbReference type="InterPro" id="IPR027417">
    <property type="entry name" value="P-loop_NTPase"/>
</dbReference>
<dbReference type="GeneID" id="41714111"/>
<dbReference type="KEGG" id="step:IC006_0224"/>
<dbReference type="InterPro" id="IPR002586">
    <property type="entry name" value="CobQ/CobB/MinD/ParA_Nub-bd_dom"/>
</dbReference>
<dbReference type="PANTHER" id="PTHR43384:SF6">
    <property type="entry name" value="SEPTUM SITE-DETERMINING PROTEIN MIND HOMOLOG, CHLOROPLASTIC"/>
    <property type="match status" value="1"/>
</dbReference>
<keyword evidence="5" id="KW-1185">Reference proteome</keyword>
<name>A0A510DS34_9CREN</name>
<evidence type="ECO:0000256" key="2">
    <source>
        <dbReference type="ARBA" id="ARBA00022840"/>
    </source>
</evidence>
<sequence>MDKTKIVMMGIKGGVGKSTIAVSLGKALARKHKVLLVDRDIIGYASDLAGIPGDGVLSSIFNGEDYWRNIKEINFGIGKITVVRLFSKENTEELLKRVHKDDKFKELFREAYSKILRSDEYNYFIVDNPPAIDYSSDVVKHEAEIFSDIFPSAKVYRTYVSTPSRYDIENTVNYMKKIEIEAPVRSAYSFFIVNKVRANVEELSYVRSKLEDITRRLGVIYGVIEKNENELESFSGGIIDVPILPPIEQLSNKIVENDYSGGLILPSYSSLEDVEGRLILVYGKADTKKTDIVKALVKGNPLIVYTNEKILDKFEKYRKIGITEDYRTKRFELRDIKDVLKLARSLSKEILKVRKDESTAVFYRVNDISPASNCCEIGSQRYEFWNAIIGSLIGSFQKVILICDETNEGECETLKPLVDTSIKTDPNGYMINPVE</sequence>
<evidence type="ECO:0000259" key="3">
    <source>
        <dbReference type="Pfam" id="PF01656"/>
    </source>
</evidence>
<evidence type="ECO:0000313" key="5">
    <source>
        <dbReference type="Proteomes" id="UP000322983"/>
    </source>
</evidence>
<dbReference type="GO" id="GO:0005829">
    <property type="term" value="C:cytosol"/>
    <property type="evidence" value="ECO:0007669"/>
    <property type="project" value="TreeGrafter"/>
</dbReference>
<dbReference type="OrthoDB" id="36110at2157"/>
<dbReference type="AlphaFoldDB" id="A0A510DS34"/>
<dbReference type="InterPro" id="IPR050625">
    <property type="entry name" value="ParA/MinD_ATPase"/>
</dbReference>
<dbReference type="GO" id="GO:0005524">
    <property type="term" value="F:ATP binding"/>
    <property type="evidence" value="ECO:0007669"/>
    <property type="project" value="UniProtKB-KW"/>
</dbReference>
<evidence type="ECO:0000313" key="4">
    <source>
        <dbReference type="EMBL" id="BBG22940.1"/>
    </source>
</evidence>
<dbReference type="GO" id="GO:0051782">
    <property type="term" value="P:negative regulation of cell division"/>
    <property type="evidence" value="ECO:0007669"/>
    <property type="project" value="TreeGrafter"/>
</dbReference>
<dbReference type="Pfam" id="PF01656">
    <property type="entry name" value="CbiA"/>
    <property type="match status" value="1"/>
</dbReference>
<dbReference type="GO" id="GO:0016887">
    <property type="term" value="F:ATP hydrolysis activity"/>
    <property type="evidence" value="ECO:0007669"/>
    <property type="project" value="TreeGrafter"/>
</dbReference>
<dbReference type="EMBL" id="AP018929">
    <property type="protein sequence ID" value="BBG22940.1"/>
    <property type="molecule type" value="Genomic_DNA"/>
</dbReference>
<protein>
    <submittedName>
        <fullName evidence="4">Iron-sulfur cluster carrier protein</fullName>
    </submittedName>
</protein>
<accession>A0A510DS34</accession>
<dbReference type="RefSeq" id="WP_054846402.1">
    <property type="nucleotide sequence ID" value="NZ_AP018929.1"/>
</dbReference>
<feature type="domain" description="CobQ/CobB/MinD/ParA nucleotide binding" evidence="3">
    <location>
        <begin position="6"/>
        <end position="228"/>
    </location>
</feature>
<dbReference type="Gene3D" id="3.40.50.300">
    <property type="entry name" value="P-loop containing nucleotide triphosphate hydrolases"/>
    <property type="match status" value="1"/>
</dbReference>
<dbReference type="STRING" id="1294262.GCA_001316085_02368"/>
<keyword evidence="1" id="KW-0547">Nucleotide-binding</keyword>
<proteinExistence type="predicted"/>